<feature type="region of interest" description="Disordered" evidence="1">
    <location>
        <begin position="1"/>
        <end position="149"/>
    </location>
</feature>
<name>A0A6L3SWT6_9HYPH</name>
<organism evidence="2 3">
    <name type="scientific">Methylobacterium soli</name>
    <dbReference type="NCBI Taxonomy" id="553447"/>
    <lineage>
        <taxon>Bacteria</taxon>
        <taxon>Pseudomonadati</taxon>
        <taxon>Pseudomonadota</taxon>
        <taxon>Alphaproteobacteria</taxon>
        <taxon>Hyphomicrobiales</taxon>
        <taxon>Methylobacteriaceae</taxon>
        <taxon>Methylobacterium</taxon>
    </lineage>
</organism>
<reference evidence="2 3" key="1">
    <citation type="submission" date="2019-09" db="EMBL/GenBank/DDBJ databases">
        <title>YIM 48816 draft genome.</title>
        <authorList>
            <person name="Jiang L."/>
        </authorList>
    </citation>
    <scope>NUCLEOTIDE SEQUENCE [LARGE SCALE GENOMIC DNA]</scope>
    <source>
        <strain evidence="2 3">YIM 48816</strain>
    </source>
</reference>
<evidence type="ECO:0000313" key="2">
    <source>
        <dbReference type="EMBL" id="KAB1076615.1"/>
    </source>
</evidence>
<dbReference type="EMBL" id="VZZK01000028">
    <property type="protein sequence ID" value="KAB1076615.1"/>
    <property type="molecule type" value="Genomic_DNA"/>
</dbReference>
<gene>
    <name evidence="2" type="ORF">F6X53_22200</name>
</gene>
<dbReference type="RefSeq" id="WP_151002542.1">
    <property type="nucleotide sequence ID" value="NZ_VZZK01000028.1"/>
</dbReference>
<comment type="caution">
    <text evidence="2">The sequence shown here is derived from an EMBL/GenBank/DDBJ whole genome shotgun (WGS) entry which is preliminary data.</text>
</comment>
<feature type="compositionally biased region" description="Basic and acidic residues" evidence="1">
    <location>
        <begin position="89"/>
        <end position="121"/>
    </location>
</feature>
<proteinExistence type="predicted"/>
<evidence type="ECO:0000256" key="1">
    <source>
        <dbReference type="SAM" id="MobiDB-lite"/>
    </source>
</evidence>
<keyword evidence="3" id="KW-1185">Reference proteome</keyword>
<dbReference type="Proteomes" id="UP000474159">
    <property type="component" value="Unassembled WGS sequence"/>
</dbReference>
<feature type="compositionally biased region" description="Basic residues" evidence="1">
    <location>
        <begin position="140"/>
        <end position="149"/>
    </location>
</feature>
<accession>A0A6L3SWT6</accession>
<dbReference type="AlphaFoldDB" id="A0A6L3SWT6"/>
<protein>
    <submittedName>
        <fullName evidence="2">Uncharacterized protein</fullName>
    </submittedName>
</protein>
<evidence type="ECO:0000313" key="3">
    <source>
        <dbReference type="Proteomes" id="UP000474159"/>
    </source>
</evidence>
<sequence>MEETDQDRAAPGQGHDAREQHGVGNPHAQARLQQQQEGRKLAHRVRGVVDGPCPRQHVLDDDVDRQSGIQPGLAPGEGLRSASGLAIRQGDRDGTGRVAREDEPVAQRMERAVIDLGRHEQDEDDDDLQSEHAAAGGRLKQAKSRRLAA</sequence>